<evidence type="ECO:0000313" key="3">
    <source>
        <dbReference type="Proteomes" id="UP000022447"/>
    </source>
</evidence>
<feature type="compositionally biased region" description="Basic and acidic residues" evidence="1">
    <location>
        <begin position="1"/>
        <end position="11"/>
    </location>
</feature>
<feature type="compositionally biased region" description="Low complexity" evidence="1">
    <location>
        <begin position="20"/>
        <end position="30"/>
    </location>
</feature>
<accession>X7EJG6</accession>
<comment type="caution">
    <text evidence="2">The sequence shown here is derived from an EMBL/GenBank/DDBJ whole genome shotgun (WGS) entry which is preliminary data.</text>
</comment>
<sequence>MTRLPVRRDCLDPSCQADMTSSAATTTPPTASMDELLLKGLRRNQLAAFSQFAQTVKGVVLTPQYEQNMM</sequence>
<name>X7EJG6_9RHOB</name>
<protein>
    <submittedName>
        <fullName evidence="2">Uncharacterized protein</fullName>
    </submittedName>
</protein>
<evidence type="ECO:0000256" key="1">
    <source>
        <dbReference type="SAM" id="MobiDB-lite"/>
    </source>
</evidence>
<evidence type="ECO:0000313" key="2">
    <source>
        <dbReference type="EMBL" id="ETX16254.1"/>
    </source>
</evidence>
<dbReference type="AlphaFoldDB" id="X7EJG6"/>
<proteinExistence type="predicted"/>
<organism evidence="2 3">
    <name type="scientific">Roseivivax halodurans JCM 10272</name>
    <dbReference type="NCBI Taxonomy" id="1449350"/>
    <lineage>
        <taxon>Bacteria</taxon>
        <taxon>Pseudomonadati</taxon>
        <taxon>Pseudomonadota</taxon>
        <taxon>Alphaproteobacteria</taxon>
        <taxon>Rhodobacterales</taxon>
        <taxon>Roseobacteraceae</taxon>
        <taxon>Roseivivax</taxon>
    </lineage>
</organism>
<gene>
    <name evidence="2" type="ORF">OCH239_07750</name>
</gene>
<dbReference type="Proteomes" id="UP000022447">
    <property type="component" value="Unassembled WGS sequence"/>
</dbReference>
<feature type="region of interest" description="Disordered" evidence="1">
    <location>
        <begin position="1"/>
        <end position="30"/>
    </location>
</feature>
<keyword evidence="3" id="KW-1185">Reference proteome</keyword>
<dbReference type="EMBL" id="JALZ01000002">
    <property type="protein sequence ID" value="ETX16254.1"/>
    <property type="molecule type" value="Genomic_DNA"/>
</dbReference>
<reference evidence="2 3" key="1">
    <citation type="submission" date="2014-01" db="EMBL/GenBank/DDBJ databases">
        <title>Roseivivax halodurans JCM 10272 Genome Sequencing.</title>
        <authorList>
            <person name="Lai Q."/>
            <person name="Li G."/>
            <person name="Shao Z."/>
        </authorList>
    </citation>
    <scope>NUCLEOTIDE SEQUENCE [LARGE SCALE GENOMIC DNA]</scope>
    <source>
        <strain evidence="2 3">JCM 10272</strain>
    </source>
</reference>